<evidence type="ECO:0000256" key="8">
    <source>
        <dbReference type="ARBA" id="ARBA00029554"/>
    </source>
</evidence>
<dbReference type="GO" id="GO:0005525">
    <property type="term" value="F:GTP binding"/>
    <property type="evidence" value="ECO:0007669"/>
    <property type="project" value="UniProtKB-UniRule"/>
</dbReference>
<evidence type="ECO:0000259" key="13">
    <source>
        <dbReference type="PROSITE" id="PS51722"/>
    </source>
</evidence>
<dbReference type="InterPro" id="IPR041709">
    <property type="entry name" value="EF-Tu_GTP-bd"/>
</dbReference>
<dbReference type="InterPro" id="IPR005225">
    <property type="entry name" value="Small_GTP-bd"/>
</dbReference>
<dbReference type="SUPFAM" id="SSF52540">
    <property type="entry name" value="P-loop containing nucleoside triphosphate hydrolases"/>
    <property type="match status" value="1"/>
</dbReference>
<comment type="subunit">
    <text evidence="10">Monomer. Heterotetramer composed of two EF-Ts.EF-Tu dimer complexes.</text>
</comment>
<dbReference type="RefSeq" id="WP_164034754.1">
    <property type="nucleotide sequence ID" value="NZ_JAAGNZ010000001.1"/>
</dbReference>
<dbReference type="CDD" id="cd03697">
    <property type="entry name" value="EFTU_II"/>
    <property type="match status" value="1"/>
</dbReference>
<dbReference type="CDD" id="cd01884">
    <property type="entry name" value="EF_Tu"/>
    <property type="match status" value="1"/>
</dbReference>
<dbReference type="PROSITE" id="PS51722">
    <property type="entry name" value="G_TR_2"/>
    <property type="match status" value="1"/>
</dbReference>
<name>A0A6M0ICC5_9BACT</name>
<dbReference type="Pfam" id="PF00009">
    <property type="entry name" value="GTP_EFTU"/>
    <property type="match status" value="1"/>
</dbReference>
<comment type="function">
    <text evidence="12">GTP hydrolase that promotes the GTP-dependent binding of aminoacyl-tRNA to the A-site of ribosomes during protein biosynthesis.</text>
</comment>
<proteinExistence type="inferred from homology"/>
<comment type="function">
    <text evidence="9">May play an important regulatory role in cell growth and in the bacterial response to nutrient deprivation.</text>
</comment>
<dbReference type="InterPro" id="IPR004161">
    <property type="entry name" value="EFTu-like_2"/>
</dbReference>
<dbReference type="InterPro" id="IPR009001">
    <property type="entry name" value="Transl_elong_EF1A/Init_IF2_C"/>
</dbReference>
<dbReference type="AlphaFoldDB" id="A0A6M0ICC5"/>
<evidence type="ECO:0000256" key="6">
    <source>
        <dbReference type="ARBA" id="ARBA00022917"/>
    </source>
</evidence>
<comment type="catalytic activity">
    <reaction evidence="12">
        <text>GTP + H2O = GDP + phosphate + H(+)</text>
        <dbReference type="Rhea" id="RHEA:19669"/>
        <dbReference type="ChEBI" id="CHEBI:15377"/>
        <dbReference type="ChEBI" id="CHEBI:15378"/>
        <dbReference type="ChEBI" id="CHEBI:37565"/>
        <dbReference type="ChEBI" id="CHEBI:43474"/>
        <dbReference type="ChEBI" id="CHEBI:58189"/>
        <dbReference type="EC" id="3.6.5.3"/>
    </reaction>
</comment>
<keyword evidence="4 12" id="KW-0251">Elongation factor</keyword>
<feature type="binding site" evidence="12">
    <location>
        <begin position="81"/>
        <end position="85"/>
    </location>
    <ligand>
        <name>GTP</name>
        <dbReference type="ChEBI" id="CHEBI:37565"/>
    </ligand>
</feature>
<dbReference type="InterPro" id="IPR027417">
    <property type="entry name" value="P-loop_NTPase"/>
</dbReference>
<dbReference type="Pfam" id="PF03144">
    <property type="entry name" value="GTP_EFTU_D2"/>
    <property type="match status" value="1"/>
</dbReference>
<protein>
    <recommendedName>
        <fullName evidence="8 12">Elongation factor Tu</fullName>
        <shortName evidence="12">EF-Tu</shortName>
        <ecNumber evidence="12">3.6.5.3</ecNumber>
    </recommendedName>
</protein>
<feature type="binding site" evidence="12">
    <location>
        <begin position="19"/>
        <end position="26"/>
    </location>
    <ligand>
        <name>GTP</name>
        <dbReference type="ChEBI" id="CHEBI:37565"/>
    </ligand>
</feature>
<dbReference type="InterPro" id="IPR004160">
    <property type="entry name" value="Transl_elong_EFTu/EF1A_C"/>
</dbReference>
<evidence type="ECO:0000256" key="11">
    <source>
        <dbReference type="ARBA" id="ARBA00064283"/>
    </source>
</evidence>
<keyword evidence="7 12" id="KW-0342">GTP-binding</keyword>
<dbReference type="NCBIfam" id="TIGR00485">
    <property type="entry name" value="EF-Tu"/>
    <property type="match status" value="1"/>
</dbReference>
<dbReference type="NCBIfam" id="TIGR00231">
    <property type="entry name" value="small_GTP"/>
    <property type="match status" value="1"/>
</dbReference>
<dbReference type="EC" id="3.6.5.3" evidence="12"/>
<dbReference type="NCBIfam" id="NF009372">
    <property type="entry name" value="PRK12735.1"/>
    <property type="match status" value="1"/>
</dbReference>
<comment type="caution">
    <text evidence="14">The sequence shown here is derived from an EMBL/GenBank/DDBJ whole genome shotgun (WGS) entry which is preliminary data.</text>
</comment>
<feature type="domain" description="Tr-type G" evidence="13">
    <location>
        <begin position="10"/>
        <end position="205"/>
    </location>
</feature>
<keyword evidence="2 12" id="KW-0963">Cytoplasm</keyword>
<dbReference type="GO" id="GO:0003924">
    <property type="term" value="F:GTPase activity"/>
    <property type="evidence" value="ECO:0007669"/>
    <property type="project" value="UniProtKB-UniRule"/>
</dbReference>
<dbReference type="PANTHER" id="PTHR43721:SF22">
    <property type="entry name" value="ELONGATION FACTOR TU, MITOCHONDRIAL"/>
    <property type="match status" value="1"/>
</dbReference>
<dbReference type="HAMAP" id="MF_00118_B">
    <property type="entry name" value="EF_Tu_B"/>
    <property type="match status" value="1"/>
</dbReference>
<evidence type="ECO:0000256" key="5">
    <source>
        <dbReference type="ARBA" id="ARBA00022801"/>
    </source>
</evidence>
<dbReference type="GO" id="GO:0003746">
    <property type="term" value="F:translation elongation factor activity"/>
    <property type="evidence" value="ECO:0007669"/>
    <property type="project" value="UniProtKB-UniRule"/>
</dbReference>
<dbReference type="InterPro" id="IPR050055">
    <property type="entry name" value="EF-Tu_GTPase"/>
</dbReference>
<dbReference type="Gene3D" id="3.40.50.300">
    <property type="entry name" value="P-loop containing nucleotide triphosphate hydrolases"/>
    <property type="match status" value="1"/>
</dbReference>
<evidence type="ECO:0000256" key="10">
    <source>
        <dbReference type="ARBA" id="ARBA00063778"/>
    </source>
</evidence>
<dbReference type="GO" id="GO:0000287">
    <property type="term" value="F:magnesium ion binding"/>
    <property type="evidence" value="ECO:0007669"/>
    <property type="project" value="UniProtKB-UniRule"/>
</dbReference>
<sequence>MAKENFDRSKPHVNIGTIGHVDHGKTTLTAAITKVLAEKGLAAIRDFSSIDNAPEEKERGITINTSHVEYSTANRHYAHVDCPGHADYVKNMVTGAAQMDGAILVVAATDGPMPQTREHILLARQVGVPQLVVFMNKVDMVDDPELLELVEMEIRELLSFYNFDGDNIPVIQGSALGGLNGDAKWVGTIEELMQSVDDFIPLPPRMTELPFLMPVEDVFSITGRGTVATGRIERGIINSGEQVEILGMGAENLKSVVTGVEMFRKILDRGEAGDNVGLLLRGIEKTDIRRGMVICKPGSVTPHLKFKAEVYVLSKEEGGRHTPFFNKYRPQFYFRTTDVTGEITLPANVEMVMPGDNITIEVSLINKIAMEKGLRFAIREGGRTVGAGQVTEILD</sequence>
<dbReference type="InterPro" id="IPR004541">
    <property type="entry name" value="Transl_elong_EFTu/EF1A_bac/org"/>
</dbReference>
<comment type="similarity">
    <text evidence="1 12">Belongs to the TRAFAC class translation factor GTPase superfamily. Classic translation factor GTPase family. EF-Tu/EF-1A subfamily.</text>
</comment>
<feature type="binding site" evidence="12">
    <location>
        <begin position="136"/>
        <end position="139"/>
    </location>
    <ligand>
        <name>GTP</name>
        <dbReference type="ChEBI" id="CHEBI:37565"/>
    </ligand>
</feature>
<evidence type="ECO:0000256" key="7">
    <source>
        <dbReference type="ARBA" id="ARBA00023134"/>
    </source>
</evidence>
<dbReference type="Pfam" id="PF03143">
    <property type="entry name" value="GTP_EFTU_D3"/>
    <property type="match status" value="1"/>
</dbReference>
<dbReference type="SUPFAM" id="SSF50447">
    <property type="entry name" value="Translation proteins"/>
    <property type="match status" value="1"/>
</dbReference>
<keyword evidence="12" id="KW-0460">Magnesium</keyword>
<dbReference type="CDD" id="cd03707">
    <property type="entry name" value="EFTU_III"/>
    <property type="match status" value="1"/>
</dbReference>
<dbReference type="NCBIfam" id="NF000766">
    <property type="entry name" value="PRK00049.1"/>
    <property type="match status" value="1"/>
</dbReference>
<dbReference type="InterPro" id="IPR009000">
    <property type="entry name" value="Transl_B-barrel_sf"/>
</dbReference>
<evidence type="ECO:0000313" key="14">
    <source>
        <dbReference type="EMBL" id="NEU65415.1"/>
    </source>
</evidence>
<dbReference type="Proteomes" id="UP000477386">
    <property type="component" value="Unassembled WGS sequence"/>
</dbReference>
<comment type="subcellular location">
    <subcellularLocation>
        <location evidence="12">Cytoplasm</location>
    </subcellularLocation>
</comment>
<dbReference type="EMBL" id="JAAGNZ010000001">
    <property type="protein sequence ID" value="NEU65415.1"/>
    <property type="molecule type" value="Genomic_DNA"/>
</dbReference>
<keyword evidence="15" id="KW-1185">Reference proteome</keyword>
<keyword evidence="3 12" id="KW-0547">Nucleotide-binding</keyword>
<evidence type="ECO:0000256" key="3">
    <source>
        <dbReference type="ARBA" id="ARBA00022741"/>
    </source>
</evidence>
<dbReference type="Gene3D" id="2.40.30.10">
    <property type="entry name" value="Translation factors"/>
    <property type="match status" value="2"/>
</dbReference>
<organism evidence="14 15">
    <name type="scientific">Spirosoma agri</name>
    <dbReference type="NCBI Taxonomy" id="1987381"/>
    <lineage>
        <taxon>Bacteria</taxon>
        <taxon>Pseudomonadati</taxon>
        <taxon>Bacteroidota</taxon>
        <taxon>Cytophagia</taxon>
        <taxon>Cytophagales</taxon>
        <taxon>Cytophagaceae</taxon>
        <taxon>Spirosoma</taxon>
    </lineage>
</organism>
<dbReference type="InterPro" id="IPR031157">
    <property type="entry name" value="G_TR_CS"/>
</dbReference>
<evidence type="ECO:0000256" key="1">
    <source>
        <dbReference type="ARBA" id="ARBA00007249"/>
    </source>
</evidence>
<feature type="binding site" evidence="12">
    <location>
        <position position="26"/>
    </location>
    <ligand>
        <name>Mg(2+)</name>
        <dbReference type="ChEBI" id="CHEBI:18420"/>
    </ligand>
</feature>
<gene>
    <name evidence="12 14" type="primary">tuf</name>
    <name evidence="14" type="ORF">GK091_00835</name>
</gene>
<dbReference type="FunFam" id="3.40.50.300:FF:000003">
    <property type="entry name" value="Elongation factor Tu"/>
    <property type="match status" value="1"/>
</dbReference>
<evidence type="ECO:0000256" key="9">
    <source>
        <dbReference type="ARBA" id="ARBA00058140"/>
    </source>
</evidence>
<dbReference type="PANTHER" id="PTHR43721">
    <property type="entry name" value="ELONGATION FACTOR TU-RELATED"/>
    <property type="match status" value="1"/>
</dbReference>
<reference evidence="14 15" key="1">
    <citation type="submission" date="2020-02" db="EMBL/GenBank/DDBJ databases">
        <title>Draft genome sequence of two Spirosoma agri KCTC 52727 and Spirosoma terrae KCTC 52035.</title>
        <authorList>
            <person name="Rojas J."/>
            <person name="Ambika Manirajan B."/>
            <person name="Ratering S."/>
            <person name="Suarez C."/>
            <person name="Schnell S."/>
        </authorList>
    </citation>
    <scope>NUCLEOTIDE SEQUENCE [LARGE SCALE GENOMIC DNA]</scope>
    <source>
        <strain evidence="14 15">KCTC 52727</strain>
    </source>
</reference>
<evidence type="ECO:0000256" key="4">
    <source>
        <dbReference type="ARBA" id="ARBA00022768"/>
    </source>
</evidence>
<dbReference type="SUPFAM" id="SSF50465">
    <property type="entry name" value="EF-Tu/eEF-1alpha/eIF2-gamma C-terminal domain"/>
    <property type="match status" value="1"/>
</dbReference>
<comment type="subunit">
    <text evidence="11">(Microbial infection) Upon infection by bacteriophage Qbeta, part of the viral RNA-dependent RNA polymerase complex, the other subunits are the viral replicase catalytic subunit (AC P14647), host ribosomal protein S1 and EF-Ts.</text>
</comment>
<accession>A0A6M0ICC5</accession>
<keyword evidence="12" id="KW-0479">Metal-binding</keyword>
<keyword evidence="5 12" id="KW-0378">Hydrolase</keyword>
<dbReference type="NCBIfam" id="NF009373">
    <property type="entry name" value="PRK12736.1"/>
    <property type="match status" value="1"/>
</dbReference>
<evidence type="ECO:0000313" key="15">
    <source>
        <dbReference type="Proteomes" id="UP000477386"/>
    </source>
</evidence>
<dbReference type="FunFam" id="2.40.30.10:FF:000001">
    <property type="entry name" value="Elongation factor Tu"/>
    <property type="match status" value="1"/>
</dbReference>
<evidence type="ECO:0000256" key="2">
    <source>
        <dbReference type="ARBA" id="ARBA00022490"/>
    </source>
</evidence>
<dbReference type="InterPro" id="IPR033720">
    <property type="entry name" value="EFTU_2"/>
</dbReference>
<dbReference type="PRINTS" id="PR00315">
    <property type="entry name" value="ELONGATNFCT"/>
</dbReference>
<dbReference type="GO" id="GO:0005829">
    <property type="term" value="C:cytosol"/>
    <property type="evidence" value="ECO:0007669"/>
    <property type="project" value="TreeGrafter"/>
</dbReference>
<dbReference type="PROSITE" id="PS00301">
    <property type="entry name" value="G_TR_1"/>
    <property type="match status" value="1"/>
</dbReference>
<evidence type="ECO:0000256" key="12">
    <source>
        <dbReference type="HAMAP-Rule" id="MF_00118"/>
    </source>
</evidence>
<keyword evidence="6 12" id="KW-0648">Protein biosynthesis</keyword>
<dbReference type="InterPro" id="IPR000795">
    <property type="entry name" value="T_Tr_GTP-bd_dom"/>
</dbReference>